<accession>A0A371G639</accession>
<organism evidence="2 3">
    <name type="scientific">Mucuna pruriens</name>
    <name type="common">Velvet bean</name>
    <name type="synonym">Dolichos pruriens</name>
    <dbReference type="NCBI Taxonomy" id="157652"/>
    <lineage>
        <taxon>Eukaryota</taxon>
        <taxon>Viridiplantae</taxon>
        <taxon>Streptophyta</taxon>
        <taxon>Embryophyta</taxon>
        <taxon>Tracheophyta</taxon>
        <taxon>Spermatophyta</taxon>
        <taxon>Magnoliopsida</taxon>
        <taxon>eudicotyledons</taxon>
        <taxon>Gunneridae</taxon>
        <taxon>Pentapetalae</taxon>
        <taxon>rosids</taxon>
        <taxon>fabids</taxon>
        <taxon>Fabales</taxon>
        <taxon>Fabaceae</taxon>
        <taxon>Papilionoideae</taxon>
        <taxon>50 kb inversion clade</taxon>
        <taxon>NPAAA clade</taxon>
        <taxon>indigoferoid/millettioid clade</taxon>
        <taxon>Phaseoleae</taxon>
        <taxon>Mucuna</taxon>
    </lineage>
</organism>
<proteinExistence type="predicted"/>
<feature type="region of interest" description="Disordered" evidence="1">
    <location>
        <begin position="1"/>
        <end position="25"/>
    </location>
</feature>
<evidence type="ECO:0000313" key="3">
    <source>
        <dbReference type="Proteomes" id="UP000257109"/>
    </source>
</evidence>
<evidence type="ECO:0000313" key="2">
    <source>
        <dbReference type="EMBL" id="RDX85995.1"/>
    </source>
</evidence>
<gene>
    <name evidence="2" type="ORF">CR513_32732</name>
</gene>
<feature type="region of interest" description="Disordered" evidence="1">
    <location>
        <begin position="62"/>
        <end position="101"/>
    </location>
</feature>
<dbReference type="Proteomes" id="UP000257109">
    <property type="component" value="Unassembled WGS sequence"/>
</dbReference>
<sequence>MSGHHKHVKPKDGQRGAATDRKDQDTLTTTAPIFNTLKKGDAFVWTIESEEAFLRLKVTLATPPPDIDKANTQDPPRNIHLGSGRSNEHSDGIGKGGKAVPHILYKMKVPENRKGGPHPSHRISKAMHVFPRALDNREDEFADKTSTQKARPGEQDGSMERPTF</sequence>
<reference evidence="2" key="1">
    <citation type="submission" date="2018-05" db="EMBL/GenBank/DDBJ databases">
        <title>Draft genome of Mucuna pruriens seed.</title>
        <authorList>
            <person name="Nnadi N.E."/>
            <person name="Vos R."/>
            <person name="Hasami M.H."/>
            <person name="Devisetty U.K."/>
            <person name="Aguiy J.C."/>
        </authorList>
    </citation>
    <scope>NUCLEOTIDE SEQUENCE [LARGE SCALE GENOMIC DNA]</scope>
    <source>
        <strain evidence="2">JCA_2017</strain>
    </source>
</reference>
<comment type="caution">
    <text evidence="2">The sequence shown here is derived from an EMBL/GenBank/DDBJ whole genome shotgun (WGS) entry which is preliminary data.</text>
</comment>
<dbReference type="OrthoDB" id="5985335at2759"/>
<dbReference type="EMBL" id="QJKJ01006648">
    <property type="protein sequence ID" value="RDX85995.1"/>
    <property type="molecule type" value="Genomic_DNA"/>
</dbReference>
<keyword evidence="3" id="KW-1185">Reference proteome</keyword>
<protein>
    <submittedName>
        <fullName evidence="2">Uncharacterized protein</fullName>
    </submittedName>
</protein>
<name>A0A371G639_MUCPR</name>
<feature type="compositionally biased region" description="Basic and acidic residues" evidence="1">
    <location>
        <begin position="10"/>
        <end position="25"/>
    </location>
</feature>
<feature type="region of interest" description="Disordered" evidence="1">
    <location>
        <begin position="134"/>
        <end position="164"/>
    </location>
</feature>
<feature type="non-terminal residue" evidence="2">
    <location>
        <position position="1"/>
    </location>
</feature>
<evidence type="ECO:0000256" key="1">
    <source>
        <dbReference type="SAM" id="MobiDB-lite"/>
    </source>
</evidence>
<dbReference type="AlphaFoldDB" id="A0A371G639"/>